<evidence type="ECO:0000313" key="3">
    <source>
        <dbReference type="Proteomes" id="UP000501094"/>
    </source>
</evidence>
<feature type="transmembrane region" description="Helical" evidence="1">
    <location>
        <begin position="6"/>
        <end position="25"/>
    </location>
</feature>
<gene>
    <name evidence="2" type="ORF">E5R92_07000</name>
</gene>
<evidence type="ECO:0000256" key="1">
    <source>
        <dbReference type="SAM" id="Phobius"/>
    </source>
</evidence>
<protein>
    <submittedName>
        <fullName evidence="2">Uncharacterized protein</fullName>
    </submittedName>
</protein>
<sequence>MLISSLLLIILYISHRYIVAWIIFYNNQDERFGSSIWRWSYDYQVIGERDVSDLDDKPFVRKRRVRNRTVSIMYCNFFLGFFVFMSFLSNLLILILK</sequence>
<proteinExistence type="predicted"/>
<name>A0A6H1Q4C1_9PROT</name>
<feature type="transmembrane region" description="Helical" evidence="1">
    <location>
        <begin position="71"/>
        <end position="96"/>
    </location>
</feature>
<evidence type="ECO:0000313" key="2">
    <source>
        <dbReference type="EMBL" id="QIZ21526.1"/>
    </source>
</evidence>
<dbReference type="Proteomes" id="UP000501094">
    <property type="component" value="Chromosome"/>
</dbReference>
<reference evidence="2 3" key="1">
    <citation type="journal article" date="2020" name="Nat. Microbiol.">
        <title>Lysogenic host-virus interactions in SAR11 marine bacteria.</title>
        <authorList>
            <person name="Morris R.M."/>
            <person name="Cain K.R."/>
            <person name="Hvorecny K.L."/>
            <person name="Kollman J.M."/>
        </authorList>
    </citation>
    <scope>NUCLEOTIDE SEQUENCE [LARGE SCALE GENOMIC DNA]</scope>
    <source>
        <strain evidence="2 3">NP1</strain>
    </source>
</reference>
<dbReference type="KEGG" id="peg:E5R92_07000"/>
<organism evidence="2 3">
    <name type="scientific">Candidatus Pelagibacter giovannonii</name>
    <dbReference type="NCBI Taxonomy" id="2563896"/>
    <lineage>
        <taxon>Bacteria</taxon>
        <taxon>Pseudomonadati</taxon>
        <taxon>Pseudomonadota</taxon>
        <taxon>Alphaproteobacteria</taxon>
        <taxon>Candidatus Pelagibacterales</taxon>
        <taxon>Candidatus Pelagibacteraceae</taxon>
        <taxon>Candidatus Pelagibacter</taxon>
    </lineage>
</organism>
<dbReference type="RefSeq" id="WP_168607382.1">
    <property type="nucleotide sequence ID" value="NZ_CP038852.1"/>
</dbReference>
<keyword evidence="1" id="KW-0472">Membrane</keyword>
<dbReference type="AlphaFoldDB" id="A0A6H1Q4C1"/>
<keyword evidence="3" id="KW-1185">Reference proteome</keyword>
<accession>A0A6H1Q4C1</accession>
<dbReference type="EMBL" id="CP038852">
    <property type="protein sequence ID" value="QIZ21526.1"/>
    <property type="molecule type" value="Genomic_DNA"/>
</dbReference>
<keyword evidence="1" id="KW-1133">Transmembrane helix</keyword>
<keyword evidence="1" id="KW-0812">Transmembrane</keyword>